<feature type="chain" id="PRO_5044978294" description="RxLR effector protein" evidence="5">
    <location>
        <begin position="21"/>
        <end position="172"/>
    </location>
</feature>
<evidence type="ECO:0000256" key="3">
    <source>
        <dbReference type="ARBA" id="ARBA00022525"/>
    </source>
</evidence>
<sequence length="172" mass="19664">MRLSYILLVVAATLALEVRGATLSKTSRVDPVNDHEIMGNNPRILRAQKKDHGVDEEERMFLRMKASLEQASEKLSAWGKATETAKKFKNAQSFNSRTKIIKEVKDEGEMKVLLTMSKPYLKKLFPDYDDKMSLEKFTDMVVRSNVENDEKAFAILAFTRYKESVRPSNVVT</sequence>
<comment type="domain">
    <text evidence="5">The RxLR-dEER motif acts to carry the protein into the host cell cytoplasm through binding to cell surface phosphatidylinositol-3-phosphate.</text>
</comment>
<comment type="function">
    <text evidence="5">Effector that suppresses plant defense responses during pathogen infection.</text>
</comment>
<protein>
    <recommendedName>
        <fullName evidence="5">RxLR effector protein</fullName>
    </recommendedName>
</protein>
<comment type="caution">
    <text evidence="6">The sequence shown here is derived from an EMBL/GenBank/DDBJ whole genome shotgun (WGS) entry which is preliminary data.</text>
</comment>
<dbReference type="AlphaFoldDB" id="A0A080ZVS1"/>
<gene>
    <name evidence="6" type="ORF">F444_12818</name>
</gene>
<evidence type="ECO:0000256" key="2">
    <source>
        <dbReference type="ARBA" id="ARBA00010400"/>
    </source>
</evidence>
<dbReference type="EMBL" id="ANJA01002278">
    <property type="protein sequence ID" value="ETO70732.1"/>
    <property type="molecule type" value="Genomic_DNA"/>
</dbReference>
<evidence type="ECO:0000256" key="4">
    <source>
        <dbReference type="ARBA" id="ARBA00022729"/>
    </source>
</evidence>
<evidence type="ECO:0000313" key="7">
    <source>
        <dbReference type="Proteomes" id="UP000028582"/>
    </source>
</evidence>
<evidence type="ECO:0000256" key="5">
    <source>
        <dbReference type="RuleBase" id="RU367124"/>
    </source>
</evidence>
<organism evidence="6 7">
    <name type="scientific">Phytophthora nicotianae P1976</name>
    <dbReference type="NCBI Taxonomy" id="1317066"/>
    <lineage>
        <taxon>Eukaryota</taxon>
        <taxon>Sar</taxon>
        <taxon>Stramenopiles</taxon>
        <taxon>Oomycota</taxon>
        <taxon>Peronosporomycetes</taxon>
        <taxon>Peronosporales</taxon>
        <taxon>Peronosporaceae</taxon>
        <taxon>Phytophthora</taxon>
    </lineage>
</organism>
<name>A0A080ZVS1_PHYNI</name>
<dbReference type="OrthoDB" id="144507at2759"/>
<evidence type="ECO:0000313" key="6">
    <source>
        <dbReference type="EMBL" id="ETO70732.1"/>
    </source>
</evidence>
<dbReference type="Pfam" id="PF16810">
    <property type="entry name" value="RXLR"/>
    <property type="match status" value="1"/>
</dbReference>
<comment type="subcellular location">
    <subcellularLocation>
        <location evidence="1 5">Secreted</location>
    </subcellularLocation>
</comment>
<evidence type="ECO:0000256" key="1">
    <source>
        <dbReference type="ARBA" id="ARBA00004613"/>
    </source>
</evidence>
<reference evidence="6 7" key="1">
    <citation type="submission" date="2013-11" db="EMBL/GenBank/DDBJ databases">
        <title>The Genome Sequence of Phytophthora parasitica P1976.</title>
        <authorList>
            <consortium name="The Broad Institute Genomics Platform"/>
            <person name="Russ C."/>
            <person name="Tyler B."/>
            <person name="Panabieres F."/>
            <person name="Shan W."/>
            <person name="Tripathy S."/>
            <person name="Grunwald N."/>
            <person name="Machado M."/>
            <person name="Johnson C.S."/>
            <person name="Walker B."/>
            <person name="Young S."/>
            <person name="Zeng Q."/>
            <person name="Gargeya S."/>
            <person name="Fitzgerald M."/>
            <person name="Haas B."/>
            <person name="Abouelleil A."/>
            <person name="Allen A.W."/>
            <person name="Alvarado L."/>
            <person name="Arachchi H.M."/>
            <person name="Berlin A.M."/>
            <person name="Chapman S.B."/>
            <person name="Gainer-Dewar J."/>
            <person name="Goldberg J."/>
            <person name="Griggs A."/>
            <person name="Gujja S."/>
            <person name="Hansen M."/>
            <person name="Howarth C."/>
            <person name="Imamovic A."/>
            <person name="Ireland A."/>
            <person name="Larimer J."/>
            <person name="McCowan C."/>
            <person name="Murphy C."/>
            <person name="Pearson M."/>
            <person name="Poon T.W."/>
            <person name="Priest M."/>
            <person name="Roberts A."/>
            <person name="Saif S."/>
            <person name="Shea T."/>
            <person name="Sisk P."/>
            <person name="Sykes S."/>
            <person name="Wortman J."/>
            <person name="Nusbaum C."/>
            <person name="Birren B."/>
        </authorList>
    </citation>
    <scope>NUCLEOTIDE SEQUENCE [LARGE SCALE GENOMIC DNA]</scope>
    <source>
        <strain evidence="6 7">P1976</strain>
    </source>
</reference>
<comment type="similarity">
    <text evidence="2 5">Belongs to the RxLR effector family.</text>
</comment>
<feature type="signal peptide" evidence="5">
    <location>
        <begin position="1"/>
        <end position="20"/>
    </location>
</feature>
<proteinExistence type="inferred from homology"/>
<keyword evidence="4 5" id="KW-0732">Signal</keyword>
<keyword evidence="3 5" id="KW-0964">Secreted</keyword>
<dbReference type="InterPro" id="IPR031825">
    <property type="entry name" value="RXLR"/>
</dbReference>
<dbReference type="Proteomes" id="UP000028582">
    <property type="component" value="Unassembled WGS sequence"/>
</dbReference>
<accession>A0A080ZVS1</accession>